<evidence type="ECO:0000313" key="1">
    <source>
        <dbReference type="EMBL" id="MFD0862748.1"/>
    </source>
</evidence>
<name>A0ABW3CYI1_9FLAO</name>
<dbReference type="InterPro" id="IPR038312">
    <property type="entry name" value="DUF5063_sf"/>
</dbReference>
<evidence type="ECO:0000313" key="2">
    <source>
        <dbReference type="Proteomes" id="UP001596978"/>
    </source>
</evidence>
<organism evidence="1 2">
    <name type="scientific">Sungkyunkwania multivorans</name>
    <dbReference type="NCBI Taxonomy" id="1173618"/>
    <lineage>
        <taxon>Bacteria</taxon>
        <taxon>Pseudomonadati</taxon>
        <taxon>Bacteroidota</taxon>
        <taxon>Flavobacteriia</taxon>
        <taxon>Flavobacteriales</taxon>
        <taxon>Flavobacteriaceae</taxon>
        <taxon>Sungkyunkwania</taxon>
    </lineage>
</organism>
<gene>
    <name evidence="1" type="ORF">ACFQ1M_11080</name>
</gene>
<dbReference type="Gene3D" id="1.20.120.1550">
    <property type="entry name" value="Protein of unknown function DUF5063"/>
    <property type="match status" value="1"/>
</dbReference>
<comment type="caution">
    <text evidence="1">The sequence shown here is derived from an EMBL/GenBank/DDBJ whole genome shotgun (WGS) entry which is preliminary data.</text>
</comment>
<protein>
    <submittedName>
        <fullName evidence="1">DUF5063 domain-containing protein</fullName>
    </submittedName>
</protein>
<dbReference type="Proteomes" id="UP001596978">
    <property type="component" value="Unassembled WGS sequence"/>
</dbReference>
<proteinExistence type="predicted"/>
<reference evidence="2" key="1">
    <citation type="journal article" date="2019" name="Int. J. Syst. Evol. Microbiol.">
        <title>The Global Catalogue of Microorganisms (GCM) 10K type strain sequencing project: providing services to taxonomists for standard genome sequencing and annotation.</title>
        <authorList>
            <consortium name="The Broad Institute Genomics Platform"/>
            <consortium name="The Broad Institute Genome Sequencing Center for Infectious Disease"/>
            <person name="Wu L."/>
            <person name="Ma J."/>
        </authorList>
    </citation>
    <scope>NUCLEOTIDE SEQUENCE [LARGE SCALE GENOMIC DNA]</scope>
    <source>
        <strain evidence="2">CCUG 62952</strain>
    </source>
</reference>
<dbReference type="EMBL" id="JBHTJH010000010">
    <property type="protein sequence ID" value="MFD0862748.1"/>
    <property type="molecule type" value="Genomic_DNA"/>
</dbReference>
<accession>A0ABW3CYI1</accession>
<dbReference type="RefSeq" id="WP_386408167.1">
    <property type="nucleotide sequence ID" value="NZ_JBHTJH010000010.1"/>
</dbReference>
<keyword evidence="2" id="KW-1185">Reference proteome</keyword>
<sequence length="151" mass="17971">MSELKVLIEKITEFGVNPEVEVKDKTNVLKRLLVEIYLEFLNVNFEFDESDYDDEPDFDYNEILKNVKSNFPDFGWYSSVLDSNKMEPNVEVGIEDELDDLADIIKDMLAVKWRMENTSEDDALWHFEFLMRVHSEQHMVNLLKRLKERSE</sequence>